<dbReference type="STRING" id="445961.IW15_10385"/>
<evidence type="ECO:0000313" key="1">
    <source>
        <dbReference type="EMBL" id="KFF13155.1"/>
    </source>
</evidence>
<proteinExistence type="predicted"/>
<name>A0A086A8Z1_9FLAO</name>
<gene>
    <name evidence="1" type="ORF">IW15_10385</name>
</gene>
<evidence type="ECO:0000313" key="2">
    <source>
        <dbReference type="Proteomes" id="UP000028705"/>
    </source>
</evidence>
<protein>
    <submittedName>
        <fullName evidence="1">Uncharacterized protein</fullName>
    </submittedName>
</protein>
<sequence length="70" mass="8159">MKVNSWLERIIFFNGLHDKANQSYKILKPLICPIVVDFNDQKIIFNLVDGYKTFCISMIVINTGFFNSNK</sequence>
<keyword evidence="2" id="KW-1185">Reference proteome</keyword>
<dbReference type="EMBL" id="JPRH01000003">
    <property type="protein sequence ID" value="KFF13155.1"/>
    <property type="molecule type" value="Genomic_DNA"/>
</dbReference>
<reference evidence="1 2" key="1">
    <citation type="submission" date="2014-07" db="EMBL/GenBank/DDBJ databases">
        <title>Genome of Chryseobacterium soli DSM 19298.</title>
        <authorList>
            <person name="Stropko S.J."/>
            <person name="Pipes S.E."/>
            <person name="Newman J."/>
        </authorList>
    </citation>
    <scope>NUCLEOTIDE SEQUENCE [LARGE SCALE GENOMIC DNA]</scope>
    <source>
        <strain evidence="1 2">DSM 19298</strain>
    </source>
</reference>
<organism evidence="1 2">
    <name type="scientific">Chryseobacterium soli</name>
    <dbReference type="NCBI Taxonomy" id="445961"/>
    <lineage>
        <taxon>Bacteria</taxon>
        <taxon>Pseudomonadati</taxon>
        <taxon>Bacteroidota</taxon>
        <taxon>Flavobacteriia</taxon>
        <taxon>Flavobacteriales</taxon>
        <taxon>Weeksellaceae</taxon>
        <taxon>Chryseobacterium group</taxon>
        <taxon>Chryseobacterium</taxon>
    </lineage>
</organism>
<accession>A0A086A8Z1</accession>
<comment type="caution">
    <text evidence="1">The sequence shown here is derived from an EMBL/GenBank/DDBJ whole genome shotgun (WGS) entry which is preliminary data.</text>
</comment>
<dbReference type="AlphaFoldDB" id="A0A086A8Z1"/>
<dbReference type="Proteomes" id="UP000028705">
    <property type="component" value="Unassembled WGS sequence"/>
</dbReference>